<dbReference type="InterPro" id="IPR043519">
    <property type="entry name" value="NT_sf"/>
</dbReference>
<dbReference type="Gene3D" id="3.30.460.10">
    <property type="entry name" value="Beta Polymerase, domain 2"/>
    <property type="match status" value="1"/>
</dbReference>
<name>A0ABV4V396_9BACL</name>
<reference evidence="1 2" key="1">
    <citation type="submission" date="2024-09" db="EMBL/GenBank/DDBJ databases">
        <authorList>
            <person name="Makale K.P.P."/>
            <person name="Makhzoum A."/>
            <person name="Rantong G."/>
            <person name="Rahube T.O."/>
        </authorList>
    </citation>
    <scope>NUCLEOTIDE SEQUENCE [LARGE SCALE GENOMIC DNA]</scope>
    <source>
        <strain evidence="1 2">KM_D13</strain>
    </source>
</reference>
<dbReference type="Proteomes" id="UP001575622">
    <property type="component" value="Unassembled WGS sequence"/>
</dbReference>
<sequence length="256" mass="28287">MLNYPDQVERDATMSLSGLEAAQRFVNMRFPQSEAAILAGSVVQGGATPGSDLDLVLFDESQAGPFRKTYRAFGWIIEAFVLNKDTYRYFFDQAVESAIPSLLRMCSEGIVLHGHEHVAVIIEEARRDLDAGPPAWSVQELDRARYEIGETLTDLECSALRAEGLFITAKLAGMLAEFAARTGGFWIGDGKWLQRSLKQSDPALAEELHEALEAYYRLDRTEPLSAFVQKLLEPFGGFLVEGYAEGDDPGEDETGP</sequence>
<evidence type="ECO:0000313" key="2">
    <source>
        <dbReference type="Proteomes" id="UP001575622"/>
    </source>
</evidence>
<dbReference type="EMBL" id="JBHDLN010000010">
    <property type="protein sequence ID" value="MFB0844545.1"/>
    <property type="molecule type" value="Genomic_DNA"/>
</dbReference>
<dbReference type="SUPFAM" id="SSF81301">
    <property type="entry name" value="Nucleotidyltransferase"/>
    <property type="match status" value="1"/>
</dbReference>
<accession>A0ABV4V396</accession>
<gene>
    <name evidence="1" type="ORF">ACEU3E_20355</name>
</gene>
<protein>
    <submittedName>
        <fullName evidence="1">Nucleotidyltransferase domain-containing protein</fullName>
    </submittedName>
</protein>
<organism evidence="1 2">
    <name type="scientific">Paenibacillus oleatilyticus</name>
    <dbReference type="NCBI Taxonomy" id="2594886"/>
    <lineage>
        <taxon>Bacteria</taxon>
        <taxon>Bacillati</taxon>
        <taxon>Bacillota</taxon>
        <taxon>Bacilli</taxon>
        <taxon>Bacillales</taxon>
        <taxon>Paenibacillaceae</taxon>
        <taxon>Paenibacillus</taxon>
    </lineage>
</organism>
<dbReference type="RefSeq" id="WP_373954605.1">
    <property type="nucleotide sequence ID" value="NZ_JBHDLN010000010.1"/>
</dbReference>
<comment type="caution">
    <text evidence="1">The sequence shown here is derived from an EMBL/GenBank/DDBJ whole genome shotgun (WGS) entry which is preliminary data.</text>
</comment>
<dbReference type="CDD" id="cd05403">
    <property type="entry name" value="NT_KNTase_like"/>
    <property type="match status" value="1"/>
</dbReference>
<keyword evidence="2" id="KW-1185">Reference proteome</keyword>
<evidence type="ECO:0000313" key="1">
    <source>
        <dbReference type="EMBL" id="MFB0844545.1"/>
    </source>
</evidence>
<proteinExistence type="predicted"/>